<keyword evidence="3" id="KW-1185">Reference proteome</keyword>
<dbReference type="Proteomes" id="UP000775547">
    <property type="component" value="Unassembled WGS sequence"/>
</dbReference>
<evidence type="ECO:0000313" key="2">
    <source>
        <dbReference type="EMBL" id="KAG5641194.1"/>
    </source>
</evidence>
<feature type="region of interest" description="Disordered" evidence="1">
    <location>
        <begin position="165"/>
        <end position="193"/>
    </location>
</feature>
<evidence type="ECO:0000313" key="3">
    <source>
        <dbReference type="Proteomes" id="UP000775547"/>
    </source>
</evidence>
<sequence length="193" mass="23240">MAFKKQKVRPPEHYQLPSEVEYLQKGSDDGGPLWVFRPAPGDPEPHEYRIRLNTLLDIIDYDRTIRKQLPSDPWPTPPFGYRLVVDRWNWYTSGGNPCRFAVWSEQTRSWDTESRSTLPLSRGLFNRPYYDPRYRDLHYHDLIDDFGNLDEDRLKIMMSRPHEQIFHQKRRRQESHKEKQAKRLRQDDALPAY</sequence>
<comment type="caution">
    <text evidence="2">The sequence shown here is derived from an EMBL/GenBank/DDBJ whole genome shotgun (WGS) entry which is preliminary data.</text>
</comment>
<evidence type="ECO:0000256" key="1">
    <source>
        <dbReference type="SAM" id="MobiDB-lite"/>
    </source>
</evidence>
<dbReference type="EMBL" id="JABCKV010000366">
    <property type="protein sequence ID" value="KAG5641194.1"/>
    <property type="molecule type" value="Genomic_DNA"/>
</dbReference>
<name>A0A9P7G1Q0_9AGAR</name>
<accession>A0A9P7G1Q0</accession>
<organism evidence="2 3">
    <name type="scientific">Asterophora parasitica</name>
    <dbReference type="NCBI Taxonomy" id="117018"/>
    <lineage>
        <taxon>Eukaryota</taxon>
        <taxon>Fungi</taxon>
        <taxon>Dikarya</taxon>
        <taxon>Basidiomycota</taxon>
        <taxon>Agaricomycotina</taxon>
        <taxon>Agaricomycetes</taxon>
        <taxon>Agaricomycetidae</taxon>
        <taxon>Agaricales</taxon>
        <taxon>Tricholomatineae</taxon>
        <taxon>Lyophyllaceae</taxon>
        <taxon>Asterophora</taxon>
    </lineage>
</organism>
<gene>
    <name evidence="2" type="ORF">DXG03_005787</name>
</gene>
<protein>
    <submittedName>
        <fullName evidence="2">Uncharacterized protein</fullName>
    </submittedName>
</protein>
<feature type="compositionally biased region" description="Basic and acidic residues" evidence="1">
    <location>
        <begin position="184"/>
        <end position="193"/>
    </location>
</feature>
<dbReference type="AlphaFoldDB" id="A0A9P7G1Q0"/>
<reference evidence="2" key="1">
    <citation type="submission" date="2020-07" db="EMBL/GenBank/DDBJ databases">
        <authorList>
            <person name="Nieuwenhuis M."/>
            <person name="Van De Peppel L.J.J."/>
        </authorList>
    </citation>
    <scope>NUCLEOTIDE SEQUENCE</scope>
    <source>
        <strain evidence="2">AP01</strain>
        <tissue evidence="2">Mycelium</tissue>
    </source>
</reference>
<feature type="non-terminal residue" evidence="2">
    <location>
        <position position="193"/>
    </location>
</feature>
<feature type="compositionally biased region" description="Basic residues" evidence="1">
    <location>
        <begin position="167"/>
        <end position="183"/>
    </location>
</feature>
<proteinExistence type="predicted"/>
<reference evidence="2" key="2">
    <citation type="submission" date="2021-10" db="EMBL/GenBank/DDBJ databases">
        <title>Phylogenomics reveals ancestral predisposition of the termite-cultivated fungus Termitomyces towards a domesticated lifestyle.</title>
        <authorList>
            <person name="Auxier B."/>
            <person name="Grum-Grzhimaylo A."/>
            <person name="Cardenas M.E."/>
            <person name="Lodge J.D."/>
            <person name="Laessoe T."/>
            <person name="Pedersen O."/>
            <person name="Smith M.E."/>
            <person name="Kuyper T.W."/>
            <person name="Franco-Molano E.A."/>
            <person name="Baroni T.J."/>
            <person name="Aanen D.K."/>
        </authorList>
    </citation>
    <scope>NUCLEOTIDE SEQUENCE</scope>
    <source>
        <strain evidence="2">AP01</strain>
        <tissue evidence="2">Mycelium</tissue>
    </source>
</reference>